<dbReference type="AlphaFoldDB" id="A0AAU7FDR8"/>
<reference evidence="2" key="1">
    <citation type="submission" date="2024-05" db="EMBL/GenBank/DDBJ databases">
        <authorList>
            <person name="Yang L."/>
            <person name="Pan L."/>
        </authorList>
    </citation>
    <scope>NUCLEOTIDE SEQUENCE</scope>
    <source>
        <strain evidence="2">FCG-7</strain>
    </source>
</reference>
<evidence type="ECO:0000256" key="1">
    <source>
        <dbReference type="SAM" id="SignalP"/>
    </source>
</evidence>
<gene>
    <name evidence="2" type="ORF">ABHF33_07055</name>
</gene>
<name>A0AAU7FDR8_9NEIS</name>
<feature type="chain" id="PRO_5043885041" evidence="1">
    <location>
        <begin position="19"/>
        <end position="246"/>
    </location>
</feature>
<protein>
    <submittedName>
        <fullName evidence="2">ABC transporter substrate-binding protein</fullName>
    </submittedName>
</protein>
<organism evidence="2">
    <name type="scientific">Chitinibacter mangrovi</name>
    <dbReference type="NCBI Taxonomy" id="3153927"/>
    <lineage>
        <taxon>Bacteria</taxon>
        <taxon>Pseudomonadati</taxon>
        <taxon>Pseudomonadota</taxon>
        <taxon>Betaproteobacteria</taxon>
        <taxon>Neisseriales</taxon>
        <taxon>Chitinibacteraceae</taxon>
        <taxon>Chitinibacter</taxon>
    </lineage>
</organism>
<dbReference type="Gene3D" id="3.40.190.10">
    <property type="entry name" value="Periplasmic binding protein-like II"/>
    <property type="match status" value="2"/>
</dbReference>
<dbReference type="KEGG" id="cmav:ABHF33_07055"/>
<accession>A0AAU7FDR8</accession>
<keyword evidence="1" id="KW-0732">Signal</keyword>
<proteinExistence type="predicted"/>
<dbReference type="RefSeq" id="WP_348946287.1">
    <property type="nucleotide sequence ID" value="NZ_CP157355.1"/>
</dbReference>
<feature type="signal peptide" evidence="1">
    <location>
        <begin position="1"/>
        <end position="18"/>
    </location>
</feature>
<evidence type="ECO:0000313" key="2">
    <source>
        <dbReference type="EMBL" id="XBM02019.1"/>
    </source>
</evidence>
<dbReference type="SUPFAM" id="SSF53850">
    <property type="entry name" value="Periplasmic binding protein-like II"/>
    <property type="match status" value="1"/>
</dbReference>
<sequence>MRALLASIGLLLASGAMSAPLFRVAVGEHKPPYILQDTHSGVEYELIVTALKRAGFQLDIQHMPNKRSQGLLAVGKLDATIAASGAIASEPYIIYQNMAVTLCKDKIRLQQISDLTRYNIAAFHNASQLLGADFARITNDKQRYREVSPQYLLNRMLWAGHIQVAISDINIFKHFNREVDPKNSRALCPFALFPPTRYRLIFREASARDRFDLAMRELRNNGFYEMLAQKYQLSSGMQRPYFKPFD</sequence>
<dbReference type="EMBL" id="CP157355">
    <property type="protein sequence ID" value="XBM02019.1"/>
    <property type="molecule type" value="Genomic_DNA"/>
</dbReference>